<evidence type="ECO:0000256" key="2">
    <source>
        <dbReference type="ARBA" id="ARBA00022737"/>
    </source>
</evidence>
<dbReference type="InterPro" id="IPR019775">
    <property type="entry name" value="WD40_repeat_CS"/>
</dbReference>
<dbReference type="PROSITE" id="PS50082">
    <property type="entry name" value="WD_REPEATS_2"/>
    <property type="match status" value="1"/>
</dbReference>
<gene>
    <name evidence="4" type="ORF">DdX_00602</name>
</gene>
<dbReference type="InterPro" id="IPR015943">
    <property type="entry name" value="WD40/YVTN_repeat-like_dom_sf"/>
</dbReference>
<evidence type="ECO:0000256" key="3">
    <source>
        <dbReference type="PROSITE-ProRule" id="PRU00221"/>
    </source>
</evidence>
<dbReference type="EMBL" id="JAKKPZ010000001">
    <property type="protein sequence ID" value="KAI1728423.1"/>
    <property type="molecule type" value="Genomic_DNA"/>
</dbReference>
<dbReference type="PROSITE" id="PS00678">
    <property type="entry name" value="WD_REPEATS_1"/>
    <property type="match status" value="1"/>
</dbReference>
<dbReference type="Gene3D" id="2.130.10.10">
    <property type="entry name" value="YVTN repeat-like/Quinoprotein amine dehydrogenase"/>
    <property type="match status" value="1"/>
</dbReference>
<keyword evidence="2" id="KW-0677">Repeat</keyword>
<evidence type="ECO:0000256" key="1">
    <source>
        <dbReference type="ARBA" id="ARBA00022574"/>
    </source>
</evidence>
<dbReference type="InterPro" id="IPR001680">
    <property type="entry name" value="WD40_rpt"/>
</dbReference>
<proteinExistence type="predicted"/>
<dbReference type="Proteomes" id="UP001201812">
    <property type="component" value="Unassembled WGS sequence"/>
</dbReference>
<comment type="caution">
    <text evidence="4">The sequence shown here is derived from an EMBL/GenBank/DDBJ whole genome shotgun (WGS) entry which is preliminary data.</text>
</comment>
<feature type="repeat" description="WD" evidence="3">
    <location>
        <begin position="126"/>
        <end position="141"/>
    </location>
</feature>
<keyword evidence="1 3" id="KW-0853">WD repeat</keyword>
<keyword evidence="5" id="KW-1185">Reference proteome</keyword>
<protein>
    <submittedName>
        <fullName evidence="4">Transducin beta-like protein 3</fullName>
    </submittedName>
</protein>
<dbReference type="InterPro" id="IPR036322">
    <property type="entry name" value="WD40_repeat_dom_sf"/>
</dbReference>
<name>A0AAD4NFG9_9BILA</name>
<dbReference type="AlphaFoldDB" id="A0AAD4NFG9"/>
<sequence>MVQGECVELRKSREFKVFYTGGDYALNSTGDILFTTCTNLVKVLSVSDGSERYSIGDPEQESRVTSFVLSDDDSEIIIAYSNDVIKRYSLTNDSCTLLRQFRGTHNAPIMVMKRLRRDSLADTVILATGSSDYSVKIWDLKILDIPGCPFLATFFPTHGSGRFWYQSTAKLKGKLPVEPGIARTLPALGAAEGRDGRTTQP</sequence>
<organism evidence="4 5">
    <name type="scientific">Ditylenchus destructor</name>
    <dbReference type="NCBI Taxonomy" id="166010"/>
    <lineage>
        <taxon>Eukaryota</taxon>
        <taxon>Metazoa</taxon>
        <taxon>Ecdysozoa</taxon>
        <taxon>Nematoda</taxon>
        <taxon>Chromadorea</taxon>
        <taxon>Rhabditida</taxon>
        <taxon>Tylenchina</taxon>
        <taxon>Tylenchomorpha</taxon>
        <taxon>Sphaerularioidea</taxon>
        <taxon>Anguinidae</taxon>
        <taxon>Anguininae</taxon>
        <taxon>Ditylenchus</taxon>
    </lineage>
</organism>
<evidence type="ECO:0000313" key="4">
    <source>
        <dbReference type="EMBL" id="KAI1728423.1"/>
    </source>
</evidence>
<reference evidence="4" key="1">
    <citation type="submission" date="2022-01" db="EMBL/GenBank/DDBJ databases">
        <title>Genome Sequence Resource for Two Populations of Ditylenchus destructor, the Migratory Endoparasitic Phytonematode.</title>
        <authorList>
            <person name="Zhang H."/>
            <person name="Lin R."/>
            <person name="Xie B."/>
        </authorList>
    </citation>
    <scope>NUCLEOTIDE SEQUENCE</scope>
    <source>
        <strain evidence="4">BazhouSP</strain>
    </source>
</reference>
<dbReference type="SUPFAM" id="SSF50978">
    <property type="entry name" value="WD40 repeat-like"/>
    <property type="match status" value="1"/>
</dbReference>
<accession>A0AAD4NFG9</accession>
<evidence type="ECO:0000313" key="5">
    <source>
        <dbReference type="Proteomes" id="UP001201812"/>
    </source>
</evidence>